<protein>
    <recommendedName>
        <fullName evidence="7">Phosphatidylglycerol--prolipoprotein diacylglyceryl transferase</fullName>
        <ecNumber evidence="7">2.5.1.145</ecNumber>
    </recommendedName>
</protein>
<evidence type="ECO:0000313" key="9">
    <source>
        <dbReference type="EMBL" id="MCQ4950299.1"/>
    </source>
</evidence>
<evidence type="ECO:0000256" key="4">
    <source>
        <dbReference type="ARBA" id="ARBA00022692"/>
    </source>
</evidence>
<evidence type="ECO:0000256" key="6">
    <source>
        <dbReference type="ARBA" id="ARBA00023136"/>
    </source>
</evidence>
<organism evidence="9 10">
    <name type="scientific">Bittarella massiliensis</name>
    <name type="common">ex Durand et al. 2017</name>
    <dbReference type="NCBI Taxonomy" id="1720313"/>
    <lineage>
        <taxon>Bacteria</taxon>
        <taxon>Bacillati</taxon>
        <taxon>Bacillota</taxon>
        <taxon>Clostridia</taxon>
        <taxon>Eubacteriales</taxon>
        <taxon>Oscillospiraceae</taxon>
        <taxon>Bittarella (ex Durand et al. 2017)</taxon>
    </lineage>
</organism>
<comment type="subcellular location">
    <subcellularLocation>
        <location evidence="7">Cell membrane</location>
        <topology evidence="7">Multi-pass membrane protein</topology>
    </subcellularLocation>
</comment>
<feature type="transmembrane region" description="Helical" evidence="7">
    <location>
        <begin position="221"/>
        <end position="238"/>
    </location>
</feature>
<dbReference type="AlphaFoldDB" id="A0AAW5KK35"/>
<evidence type="ECO:0000313" key="10">
    <source>
        <dbReference type="Proteomes" id="UP001205063"/>
    </source>
</evidence>
<evidence type="ECO:0000256" key="2">
    <source>
        <dbReference type="ARBA" id="ARBA00022475"/>
    </source>
</evidence>
<evidence type="ECO:0000256" key="8">
    <source>
        <dbReference type="SAM" id="MobiDB-lite"/>
    </source>
</evidence>
<feature type="transmembrane region" description="Helical" evidence="7">
    <location>
        <begin position="124"/>
        <end position="142"/>
    </location>
</feature>
<keyword evidence="4 7" id="KW-0812">Transmembrane</keyword>
<keyword evidence="3 7" id="KW-0808">Transferase</keyword>
<dbReference type="Proteomes" id="UP001205063">
    <property type="component" value="Unassembled WGS sequence"/>
</dbReference>
<comment type="pathway">
    <text evidence="7">Protein modification; lipoprotein biosynthesis (diacylglyceryl transfer).</text>
</comment>
<proteinExistence type="inferred from homology"/>
<comment type="catalytic activity">
    <reaction evidence="7">
        <text>L-cysteinyl-[prolipoprotein] + a 1,2-diacyl-sn-glycero-3-phospho-(1'-sn-glycerol) = an S-1,2-diacyl-sn-glyceryl-L-cysteinyl-[prolipoprotein] + sn-glycerol 1-phosphate + H(+)</text>
        <dbReference type="Rhea" id="RHEA:56712"/>
        <dbReference type="Rhea" id="RHEA-COMP:14679"/>
        <dbReference type="Rhea" id="RHEA-COMP:14680"/>
        <dbReference type="ChEBI" id="CHEBI:15378"/>
        <dbReference type="ChEBI" id="CHEBI:29950"/>
        <dbReference type="ChEBI" id="CHEBI:57685"/>
        <dbReference type="ChEBI" id="CHEBI:64716"/>
        <dbReference type="ChEBI" id="CHEBI:140658"/>
        <dbReference type="EC" id="2.5.1.145"/>
    </reaction>
</comment>
<dbReference type="NCBIfam" id="TIGR00544">
    <property type="entry name" value="lgt"/>
    <property type="match status" value="1"/>
</dbReference>
<dbReference type="HAMAP" id="MF_01147">
    <property type="entry name" value="Lgt"/>
    <property type="match status" value="1"/>
</dbReference>
<keyword evidence="5 7" id="KW-1133">Transmembrane helix</keyword>
<dbReference type="GO" id="GO:0005886">
    <property type="term" value="C:plasma membrane"/>
    <property type="evidence" value="ECO:0007669"/>
    <property type="project" value="UniProtKB-SubCell"/>
</dbReference>
<accession>A0AAW5KK35</accession>
<evidence type="ECO:0000256" key="1">
    <source>
        <dbReference type="ARBA" id="ARBA00007150"/>
    </source>
</evidence>
<dbReference type="PANTHER" id="PTHR30589:SF0">
    <property type="entry name" value="PHOSPHATIDYLGLYCEROL--PROLIPOPROTEIN DIACYLGLYCERYL TRANSFERASE"/>
    <property type="match status" value="1"/>
</dbReference>
<dbReference type="PANTHER" id="PTHR30589">
    <property type="entry name" value="PROLIPOPROTEIN DIACYLGLYCERYL TRANSFERASE"/>
    <property type="match status" value="1"/>
</dbReference>
<dbReference type="GO" id="GO:0008961">
    <property type="term" value="F:phosphatidylglycerol-prolipoprotein diacylglyceryl transferase activity"/>
    <property type="evidence" value="ECO:0007669"/>
    <property type="project" value="UniProtKB-UniRule"/>
</dbReference>
<reference evidence="9" key="1">
    <citation type="submission" date="2022-06" db="EMBL/GenBank/DDBJ databases">
        <title>Isolation of gut microbiota from human fecal samples.</title>
        <authorList>
            <person name="Pamer E.G."/>
            <person name="Barat B."/>
            <person name="Waligurski E."/>
            <person name="Medina S."/>
            <person name="Paddock L."/>
            <person name="Mostad J."/>
        </authorList>
    </citation>
    <scope>NUCLEOTIDE SEQUENCE</scope>
    <source>
        <strain evidence="9">DFI.7.96</strain>
    </source>
</reference>
<dbReference type="InterPro" id="IPR001640">
    <property type="entry name" value="Lgt"/>
</dbReference>
<keyword evidence="2 7" id="KW-1003">Cell membrane</keyword>
<feature type="transmembrane region" description="Helical" evidence="7">
    <location>
        <begin position="100"/>
        <end position="117"/>
    </location>
</feature>
<comment type="similarity">
    <text evidence="1 7">Belongs to the Lgt family.</text>
</comment>
<gene>
    <name evidence="7 9" type="primary">lgt</name>
    <name evidence="9" type="ORF">NE646_11555</name>
</gene>
<dbReference type="EMBL" id="JANGAB010000007">
    <property type="protein sequence ID" value="MCQ4950299.1"/>
    <property type="molecule type" value="Genomic_DNA"/>
</dbReference>
<feature type="transmembrane region" description="Helical" evidence="7">
    <location>
        <begin position="196"/>
        <end position="214"/>
    </location>
</feature>
<evidence type="ECO:0000256" key="5">
    <source>
        <dbReference type="ARBA" id="ARBA00022989"/>
    </source>
</evidence>
<dbReference type="RefSeq" id="WP_256136583.1">
    <property type="nucleotide sequence ID" value="NZ_JANGAB010000007.1"/>
</dbReference>
<feature type="region of interest" description="Disordered" evidence="8">
    <location>
        <begin position="296"/>
        <end position="334"/>
    </location>
</feature>
<comment type="caution">
    <text evidence="9">The sequence shown here is derived from an EMBL/GenBank/DDBJ whole genome shotgun (WGS) entry which is preliminary data.</text>
</comment>
<feature type="transmembrane region" description="Helical" evidence="7">
    <location>
        <begin position="253"/>
        <end position="272"/>
    </location>
</feature>
<comment type="function">
    <text evidence="7">Catalyzes the transfer of the diacylglyceryl group from phosphatidylglycerol to the sulfhydryl group of the N-terminal cysteine of a prolipoprotein, the first step in the formation of mature lipoproteins.</text>
</comment>
<sequence>MEVRFPGLGLDLKINDVALKIGSFEIYWYAVVICLGLVLAVLYCYRRSKLFGVKGDDFLDVVFWGFFGGIIGARAYYVAYAFDQFKDNLWQIFNFRTGGMAIYGGLIGAILVGAIACRIKKMKVLPVLDLAGMGFFIGQALGRWGNFFNQEAFGSNTTLPWGMYSPNTEAYLSRHATALADLGVAVDPTMPVHPCFFYEFLWCLAGFLILHFYTKHRRFDGEMFLLYIGWYGLGRFWIEGLRTDSLMIGRLRVSQLLAGACVVAALITWLIVKGKIRAAHDESYLRPQAWQLARAAVAAEGEGGPEPSAPEEGEAGPADPAPEAPDAPDAEDGR</sequence>
<feature type="transmembrane region" description="Helical" evidence="7">
    <location>
        <begin position="26"/>
        <end position="45"/>
    </location>
</feature>
<dbReference type="PROSITE" id="PS01311">
    <property type="entry name" value="LGT"/>
    <property type="match status" value="1"/>
</dbReference>
<dbReference type="EC" id="2.5.1.145" evidence="7"/>
<evidence type="ECO:0000256" key="7">
    <source>
        <dbReference type="HAMAP-Rule" id="MF_01147"/>
    </source>
</evidence>
<feature type="transmembrane region" description="Helical" evidence="7">
    <location>
        <begin position="57"/>
        <end position="80"/>
    </location>
</feature>
<feature type="binding site" evidence="7">
    <location>
        <position position="143"/>
    </location>
    <ligand>
        <name>a 1,2-diacyl-sn-glycero-3-phospho-(1'-sn-glycerol)</name>
        <dbReference type="ChEBI" id="CHEBI:64716"/>
    </ligand>
</feature>
<keyword evidence="6 7" id="KW-0472">Membrane</keyword>
<evidence type="ECO:0000256" key="3">
    <source>
        <dbReference type="ARBA" id="ARBA00022679"/>
    </source>
</evidence>
<name>A0AAW5KK35_9FIRM</name>
<dbReference type="GO" id="GO:0042158">
    <property type="term" value="P:lipoprotein biosynthetic process"/>
    <property type="evidence" value="ECO:0007669"/>
    <property type="project" value="UniProtKB-UniRule"/>
</dbReference>
<dbReference type="Pfam" id="PF01790">
    <property type="entry name" value="LGT"/>
    <property type="match status" value="1"/>
</dbReference>